<protein>
    <submittedName>
        <fullName evidence="1">Uncharacterized protein</fullName>
    </submittedName>
</protein>
<dbReference type="RefSeq" id="WP_369018540.1">
    <property type="nucleotide sequence ID" value="NZ_CP121689.1"/>
</dbReference>
<proteinExistence type="predicted"/>
<accession>A0ABZ2YCQ8</accession>
<evidence type="ECO:0000313" key="1">
    <source>
        <dbReference type="EMBL" id="WZL76382.1"/>
    </source>
</evidence>
<keyword evidence="2" id="KW-1185">Reference proteome</keyword>
<organism evidence="1 2">
    <name type="scientific">Thermatribacter velox</name>
    <dbReference type="NCBI Taxonomy" id="3039681"/>
    <lineage>
        <taxon>Bacteria</taxon>
        <taxon>Pseudomonadati</taxon>
        <taxon>Atribacterota</taxon>
        <taxon>Atribacteria</taxon>
        <taxon>Atribacterales</taxon>
        <taxon>Thermatribacteraceae</taxon>
        <taxon>Thermatribacter</taxon>
    </lineage>
</organism>
<sequence>MFQTLRALALQAEMSREDAEFIQGLRMLFREQLVEKKNLFER</sequence>
<dbReference type="EMBL" id="CP121689">
    <property type="protein sequence ID" value="WZL76382.1"/>
    <property type="molecule type" value="Genomic_DNA"/>
</dbReference>
<gene>
    <name evidence="1" type="ORF">QBE54_01205</name>
</gene>
<name>A0ABZ2YCQ8_9BACT</name>
<evidence type="ECO:0000313" key="2">
    <source>
        <dbReference type="Proteomes" id="UP001461341"/>
    </source>
</evidence>
<dbReference type="Proteomes" id="UP001461341">
    <property type="component" value="Chromosome"/>
</dbReference>
<reference evidence="1 2" key="1">
    <citation type="submission" date="2023-03" db="EMBL/GenBank/DDBJ databases">
        <title>Novel Species.</title>
        <authorList>
            <person name="Ma S."/>
        </authorList>
    </citation>
    <scope>NUCLEOTIDE SEQUENCE [LARGE SCALE GENOMIC DNA]</scope>
    <source>
        <strain evidence="1 2">B11</strain>
    </source>
</reference>